<dbReference type="RefSeq" id="WP_265992380.1">
    <property type="nucleotide sequence ID" value="NZ_CP110973.1"/>
</dbReference>
<name>A0ABW3QAN8_9BACT</name>
<keyword evidence="2" id="KW-1185">Reference proteome</keyword>
<organism evidence="1 2">
    <name type="scientific">Larkinella insperata</name>
    <dbReference type="NCBI Taxonomy" id="332158"/>
    <lineage>
        <taxon>Bacteria</taxon>
        <taxon>Pseudomonadati</taxon>
        <taxon>Bacteroidota</taxon>
        <taxon>Cytophagia</taxon>
        <taxon>Cytophagales</taxon>
        <taxon>Spirosomataceae</taxon>
        <taxon>Larkinella</taxon>
    </lineage>
</organism>
<accession>A0ABW3QAN8</accession>
<dbReference type="Proteomes" id="UP001597116">
    <property type="component" value="Unassembled WGS sequence"/>
</dbReference>
<sequence length="278" mass="31055">MMGNIEACVSKLITMKATLFTLFIFFFIAKSQAQEAATLIGQTFEFSTNLLLDKCDIDGKTTKDAPKVLVKKHWKFTVANELTDGKKTIYLNQFNDTETNKNYFSQNDGSLTPTIFFLISPNVFTSSTRKPEGRWAFGTVIMPLKLRFGDTDSKGNNLRSFDFTSEVNIGLSLAYKITPRTWPTKIFVIGSIGTTSIPVEAATTKDFIESKTNVAAFSPTLGFLVNFDDIDLQLNLVTGIDYMPGELGRKWIYRNQPFLGLGIGFSIFNFGNKGKNDK</sequence>
<reference evidence="2" key="1">
    <citation type="journal article" date="2019" name="Int. J. Syst. Evol. Microbiol.">
        <title>The Global Catalogue of Microorganisms (GCM) 10K type strain sequencing project: providing services to taxonomists for standard genome sequencing and annotation.</title>
        <authorList>
            <consortium name="The Broad Institute Genomics Platform"/>
            <consortium name="The Broad Institute Genome Sequencing Center for Infectious Disease"/>
            <person name="Wu L."/>
            <person name="Ma J."/>
        </authorList>
    </citation>
    <scope>NUCLEOTIDE SEQUENCE [LARGE SCALE GENOMIC DNA]</scope>
    <source>
        <strain evidence="2">CCUG 55608</strain>
    </source>
</reference>
<dbReference type="EMBL" id="JBHTLP010000008">
    <property type="protein sequence ID" value="MFD1141873.1"/>
    <property type="molecule type" value="Genomic_DNA"/>
</dbReference>
<gene>
    <name evidence="1" type="ORF">ACFQ4C_12170</name>
</gene>
<comment type="caution">
    <text evidence="1">The sequence shown here is derived from an EMBL/GenBank/DDBJ whole genome shotgun (WGS) entry which is preliminary data.</text>
</comment>
<evidence type="ECO:0008006" key="3">
    <source>
        <dbReference type="Google" id="ProtNLM"/>
    </source>
</evidence>
<protein>
    <recommendedName>
        <fullName evidence="3">Outer membrane protein beta-barrel domain-containing protein</fullName>
    </recommendedName>
</protein>
<evidence type="ECO:0000313" key="2">
    <source>
        <dbReference type="Proteomes" id="UP001597116"/>
    </source>
</evidence>
<evidence type="ECO:0000313" key="1">
    <source>
        <dbReference type="EMBL" id="MFD1141873.1"/>
    </source>
</evidence>
<proteinExistence type="predicted"/>